<keyword evidence="3" id="KW-0540">Nuclease</keyword>
<keyword evidence="1" id="KW-1133">Transmembrane helix</keyword>
<sequence>MYICVVLSKKATFLLVSLLWFLNLMLVLILGLFFICFLYNTLLFSDFSMLSCCIRVKVFNNLNNSVCLQSYHTELKNKKGIYSFYNKINNKQYIGSSVDLYKRMIEHIMGIKSNIAFQKAMNKYGLKNFYFYIYEFYSNGNNITLVDLETQYIQKFDFKTLYNFKKTATSL</sequence>
<keyword evidence="1" id="KW-0812">Transmembrane</keyword>
<dbReference type="EMBL" id="MN810332">
    <property type="protein sequence ID" value="QJS52068.1"/>
    <property type="molecule type" value="Genomic_DNA"/>
</dbReference>
<keyword evidence="3" id="KW-0378">Hydrolase</keyword>
<keyword evidence="1" id="KW-0472">Membrane</keyword>
<dbReference type="InterPro" id="IPR035901">
    <property type="entry name" value="GIY-YIG_endonuc_sf"/>
</dbReference>
<dbReference type="AlphaFoldDB" id="A0A6M4SP59"/>
<dbReference type="InterPro" id="IPR006350">
    <property type="entry name" value="Intron_endoG1"/>
</dbReference>
<dbReference type="Gene3D" id="3.40.1440.10">
    <property type="entry name" value="GIY-YIG endonuclease"/>
    <property type="match status" value="1"/>
</dbReference>
<proteinExistence type="predicted"/>
<gene>
    <name evidence="3" type="primary">orf171</name>
</gene>
<dbReference type="InterPro" id="IPR000305">
    <property type="entry name" value="GIY-YIG_endonuc"/>
</dbReference>
<feature type="domain" description="GIY-YIG" evidence="2">
    <location>
        <begin position="77"/>
        <end position="164"/>
    </location>
</feature>
<evidence type="ECO:0000259" key="2">
    <source>
        <dbReference type="PROSITE" id="PS50164"/>
    </source>
</evidence>
<feature type="transmembrane region" description="Helical" evidence="1">
    <location>
        <begin position="12"/>
        <end position="39"/>
    </location>
</feature>
<evidence type="ECO:0000313" key="3">
    <source>
        <dbReference type="EMBL" id="QJS52068.1"/>
    </source>
</evidence>
<dbReference type="GO" id="GO:0004519">
    <property type="term" value="F:endonuclease activity"/>
    <property type="evidence" value="ECO:0007669"/>
    <property type="project" value="UniProtKB-KW"/>
</dbReference>
<evidence type="ECO:0000256" key="1">
    <source>
        <dbReference type="SAM" id="Phobius"/>
    </source>
</evidence>
<accession>A0A6M4SP59</accession>
<dbReference type="Pfam" id="PF01541">
    <property type="entry name" value="GIY-YIG"/>
    <property type="match status" value="1"/>
</dbReference>
<keyword evidence="3" id="KW-0496">Mitochondrion</keyword>
<dbReference type="PROSITE" id="PS50164">
    <property type="entry name" value="GIY_YIG"/>
    <property type="match status" value="1"/>
</dbReference>
<reference evidence="3" key="1">
    <citation type="journal article" date="2020" name="Mitochondrial DNA Part B Resour">
        <title>Complete mitogenomes of the chlorophycean green algae Bulbochaete rectangularis var. hiloensis (Oedogoniales) and Stigeoclonium helveticum (Chaetophorales) provide insight into the sequence of events that led to the acquisition of a reduced-derived pattern of evolution in the Chlamydomonadales and Sphaeropleales.</title>
        <authorList>
            <person name="Turmel M."/>
            <person name="Belanger A.-S."/>
            <person name="Otis C."/>
            <person name="Lemieux C."/>
        </authorList>
    </citation>
    <scope>NUCLEOTIDE SEQUENCE</scope>
</reference>
<keyword evidence="3" id="KW-0255">Endonuclease</keyword>
<dbReference type="SMART" id="SM00465">
    <property type="entry name" value="GIYc"/>
    <property type="match status" value="1"/>
</dbReference>
<name>A0A6M4SP59_STIHE</name>
<dbReference type="NCBIfam" id="TIGR01453">
    <property type="entry name" value="grpIintron_endo"/>
    <property type="match status" value="1"/>
</dbReference>
<organism evidence="3">
    <name type="scientific">Stigeoclonium helveticum</name>
    <name type="common">Green alga</name>
    <dbReference type="NCBI Taxonomy" id="55999"/>
    <lineage>
        <taxon>Eukaryota</taxon>
        <taxon>Viridiplantae</taxon>
        <taxon>Chlorophyta</taxon>
        <taxon>core chlorophytes</taxon>
        <taxon>Chlorophyceae</taxon>
        <taxon>OCC clade</taxon>
        <taxon>Chaetophorales</taxon>
        <taxon>Chaetophoraceae</taxon>
        <taxon>Stigeoclonium</taxon>
    </lineage>
</organism>
<geneLocation type="mitochondrion" evidence="3"/>
<protein>
    <submittedName>
        <fullName evidence="3">Putative GIY-IYG homing endonuclease</fullName>
    </submittedName>
</protein>
<dbReference type="SUPFAM" id="SSF82771">
    <property type="entry name" value="GIY-YIG endonuclease"/>
    <property type="match status" value="1"/>
</dbReference>